<dbReference type="Proteomes" id="UP000314294">
    <property type="component" value="Unassembled WGS sequence"/>
</dbReference>
<dbReference type="InterPro" id="IPR036770">
    <property type="entry name" value="Ankyrin_rpt-contain_sf"/>
</dbReference>
<organism evidence="1 2">
    <name type="scientific">Liparis tanakae</name>
    <name type="common">Tanaka's snailfish</name>
    <dbReference type="NCBI Taxonomy" id="230148"/>
    <lineage>
        <taxon>Eukaryota</taxon>
        <taxon>Metazoa</taxon>
        <taxon>Chordata</taxon>
        <taxon>Craniata</taxon>
        <taxon>Vertebrata</taxon>
        <taxon>Euteleostomi</taxon>
        <taxon>Actinopterygii</taxon>
        <taxon>Neopterygii</taxon>
        <taxon>Teleostei</taxon>
        <taxon>Neoteleostei</taxon>
        <taxon>Acanthomorphata</taxon>
        <taxon>Eupercaria</taxon>
        <taxon>Perciformes</taxon>
        <taxon>Cottioidei</taxon>
        <taxon>Cottales</taxon>
        <taxon>Liparidae</taxon>
        <taxon>Liparis</taxon>
    </lineage>
</organism>
<dbReference type="Pfam" id="PF00023">
    <property type="entry name" value="Ank"/>
    <property type="match status" value="1"/>
</dbReference>
<dbReference type="Gene3D" id="1.25.40.20">
    <property type="entry name" value="Ankyrin repeat-containing domain"/>
    <property type="match status" value="1"/>
</dbReference>
<name>A0A4Z2E8G4_9TELE</name>
<dbReference type="EMBL" id="SRLO01013582">
    <property type="protein sequence ID" value="TNN25055.1"/>
    <property type="molecule type" value="Genomic_DNA"/>
</dbReference>
<dbReference type="AlphaFoldDB" id="A0A4Z2E8G4"/>
<reference evidence="1 2" key="1">
    <citation type="submission" date="2019-03" db="EMBL/GenBank/DDBJ databases">
        <title>First draft genome of Liparis tanakae, snailfish: a comprehensive survey of snailfish specific genes.</title>
        <authorList>
            <person name="Kim W."/>
            <person name="Song I."/>
            <person name="Jeong J.-H."/>
            <person name="Kim D."/>
            <person name="Kim S."/>
            <person name="Ryu S."/>
            <person name="Song J.Y."/>
            <person name="Lee S.K."/>
        </authorList>
    </citation>
    <scope>NUCLEOTIDE SEQUENCE [LARGE SCALE GENOMIC DNA]</scope>
    <source>
        <tissue evidence="1">Muscle</tissue>
    </source>
</reference>
<dbReference type="OrthoDB" id="3246549at2759"/>
<evidence type="ECO:0000313" key="1">
    <source>
        <dbReference type="EMBL" id="TNN25055.1"/>
    </source>
</evidence>
<proteinExistence type="predicted"/>
<evidence type="ECO:0000313" key="2">
    <source>
        <dbReference type="Proteomes" id="UP000314294"/>
    </source>
</evidence>
<dbReference type="SUPFAM" id="SSF48403">
    <property type="entry name" value="Ankyrin repeat"/>
    <property type="match status" value="1"/>
</dbReference>
<gene>
    <name evidence="1" type="primary">ASB5_1</name>
    <name evidence="1" type="ORF">EYF80_064819</name>
</gene>
<sequence>MFLESTSRIIYFRENTTCPCEGHSEVIQPLVQHGADVDQFIAPSGFPLHVACSHQHLSSVRKLLQLGENAWGLHHVARLR</sequence>
<keyword evidence="2" id="KW-1185">Reference proteome</keyword>
<comment type="caution">
    <text evidence="1">The sequence shown here is derived from an EMBL/GenBank/DDBJ whole genome shotgun (WGS) entry which is preliminary data.</text>
</comment>
<dbReference type="InterPro" id="IPR002110">
    <property type="entry name" value="Ankyrin_rpt"/>
</dbReference>
<protein>
    <submittedName>
        <fullName evidence="1">Ankyrin repeat and SOCS box protein 5</fullName>
    </submittedName>
</protein>
<accession>A0A4Z2E8G4</accession>